<sequence>MTSDGVPIGTAGVYNTVRILEKIPRLNIYTHWLALVYTIPMERGKGYGALLCEKVEEEAKKEGISKLHLYTYTAESLYKRGGWQLVERIEVESRNIVLMEKELAILK</sequence>
<dbReference type="GO" id="GO:0016746">
    <property type="term" value="F:acyltransferase activity"/>
    <property type="evidence" value="ECO:0007669"/>
    <property type="project" value="UniProtKB-KW"/>
</dbReference>
<dbReference type="Gene3D" id="3.40.630.30">
    <property type="match status" value="1"/>
</dbReference>
<dbReference type="InterPro" id="IPR016181">
    <property type="entry name" value="Acyl_CoA_acyltransferase"/>
</dbReference>
<keyword evidence="2" id="KW-0012">Acyltransferase</keyword>
<protein>
    <submittedName>
        <fullName evidence="2">GNAT family N-acetyltransferase</fullName>
        <ecNumber evidence="2">2.3.1.-</ecNumber>
    </submittedName>
</protein>
<keyword evidence="2" id="KW-0808">Transferase</keyword>
<evidence type="ECO:0000313" key="2">
    <source>
        <dbReference type="EMBL" id="MCF1716207.1"/>
    </source>
</evidence>
<dbReference type="SUPFAM" id="SSF55729">
    <property type="entry name" value="Acyl-CoA N-acyltransferases (Nat)"/>
    <property type="match status" value="1"/>
</dbReference>
<dbReference type="EC" id="2.3.1.-" evidence="2"/>
<accession>A0ABS9BKZ4</accession>
<dbReference type="InterPro" id="IPR000182">
    <property type="entry name" value="GNAT_dom"/>
</dbReference>
<dbReference type="PROSITE" id="PS51186">
    <property type="entry name" value="GNAT"/>
    <property type="match status" value="1"/>
</dbReference>
<proteinExistence type="predicted"/>
<dbReference type="EMBL" id="JAKEVY010000004">
    <property type="protein sequence ID" value="MCF1716207.1"/>
    <property type="molecule type" value="Genomic_DNA"/>
</dbReference>
<dbReference type="Pfam" id="PF00583">
    <property type="entry name" value="Acetyltransf_1"/>
    <property type="match status" value="1"/>
</dbReference>
<reference evidence="2 3" key="1">
    <citation type="submission" date="2022-01" db="EMBL/GenBank/DDBJ databases">
        <title>Flavihumibacter sp. nov., isolated from sediment of a river.</title>
        <authorList>
            <person name="Liu H."/>
        </authorList>
    </citation>
    <scope>NUCLEOTIDE SEQUENCE [LARGE SCALE GENOMIC DNA]</scope>
    <source>
        <strain evidence="2 3">RY-1</strain>
    </source>
</reference>
<gene>
    <name evidence="2" type="ORF">L0U88_16315</name>
</gene>
<comment type="caution">
    <text evidence="2">The sequence shown here is derived from an EMBL/GenBank/DDBJ whole genome shotgun (WGS) entry which is preliminary data.</text>
</comment>
<dbReference type="Proteomes" id="UP001200145">
    <property type="component" value="Unassembled WGS sequence"/>
</dbReference>
<organism evidence="2 3">
    <name type="scientific">Flavihumibacter fluminis</name>
    <dbReference type="NCBI Taxonomy" id="2909236"/>
    <lineage>
        <taxon>Bacteria</taxon>
        <taxon>Pseudomonadati</taxon>
        <taxon>Bacteroidota</taxon>
        <taxon>Chitinophagia</taxon>
        <taxon>Chitinophagales</taxon>
        <taxon>Chitinophagaceae</taxon>
        <taxon>Flavihumibacter</taxon>
    </lineage>
</organism>
<evidence type="ECO:0000313" key="3">
    <source>
        <dbReference type="Proteomes" id="UP001200145"/>
    </source>
</evidence>
<feature type="domain" description="N-acetyltransferase" evidence="1">
    <location>
        <begin position="1"/>
        <end position="104"/>
    </location>
</feature>
<name>A0ABS9BKZ4_9BACT</name>
<keyword evidence="3" id="KW-1185">Reference proteome</keyword>
<evidence type="ECO:0000259" key="1">
    <source>
        <dbReference type="PROSITE" id="PS51186"/>
    </source>
</evidence>